<name>A0A0F9EC99_9ZZZZ</name>
<accession>A0A0F9EC99</accession>
<sequence length="142" mass="15111">VADLRAQLRSSEEAREGLREGIKAGLAWLDPKYSSARPGQHQVHEGEAIEALEAALSSPSTGCKTCNGARQINVKEGDPRHFKWVRKPCAACSPSTGLYEALKLARGALEFAKKTLSGAKVEAISKINAALAAIKDYEGGHA</sequence>
<reference evidence="1" key="1">
    <citation type="journal article" date="2015" name="Nature">
        <title>Complex archaea that bridge the gap between prokaryotes and eukaryotes.</title>
        <authorList>
            <person name="Spang A."/>
            <person name="Saw J.H."/>
            <person name="Jorgensen S.L."/>
            <person name="Zaremba-Niedzwiedzka K."/>
            <person name="Martijn J."/>
            <person name="Lind A.E."/>
            <person name="van Eijk R."/>
            <person name="Schleper C."/>
            <person name="Guy L."/>
            <person name="Ettema T.J."/>
        </authorList>
    </citation>
    <scope>NUCLEOTIDE SEQUENCE</scope>
</reference>
<evidence type="ECO:0000313" key="1">
    <source>
        <dbReference type="EMBL" id="KKL63831.1"/>
    </source>
</evidence>
<dbReference type="EMBL" id="LAZR01028034">
    <property type="protein sequence ID" value="KKL63831.1"/>
    <property type="molecule type" value="Genomic_DNA"/>
</dbReference>
<proteinExistence type="predicted"/>
<protein>
    <submittedName>
        <fullName evidence="1">Uncharacterized protein</fullName>
    </submittedName>
</protein>
<organism evidence="1">
    <name type="scientific">marine sediment metagenome</name>
    <dbReference type="NCBI Taxonomy" id="412755"/>
    <lineage>
        <taxon>unclassified sequences</taxon>
        <taxon>metagenomes</taxon>
        <taxon>ecological metagenomes</taxon>
    </lineage>
</organism>
<gene>
    <name evidence="1" type="ORF">LCGC14_2171120</name>
</gene>
<feature type="non-terminal residue" evidence="1">
    <location>
        <position position="1"/>
    </location>
</feature>
<dbReference type="AlphaFoldDB" id="A0A0F9EC99"/>
<comment type="caution">
    <text evidence="1">The sequence shown here is derived from an EMBL/GenBank/DDBJ whole genome shotgun (WGS) entry which is preliminary data.</text>
</comment>